<keyword evidence="4" id="KW-0732">Signal</keyword>
<dbReference type="Gene3D" id="2.40.50.90">
    <property type="match status" value="1"/>
</dbReference>
<dbReference type="PANTHER" id="PTHR12302">
    <property type="entry name" value="EBNA2 BINDING PROTEIN P100"/>
    <property type="match status" value="1"/>
</dbReference>
<evidence type="ECO:0000256" key="2">
    <source>
        <dbReference type="ARBA" id="ARBA00022759"/>
    </source>
</evidence>
<accession>A0ABW4AZP8</accession>
<dbReference type="Proteomes" id="UP001597059">
    <property type="component" value="Unassembled WGS sequence"/>
</dbReference>
<evidence type="ECO:0000313" key="6">
    <source>
        <dbReference type="EMBL" id="MFD1383454.1"/>
    </source>
</evidence>
<reference evidence="7" key="1">
    <citation type="journal article" date="2019" name="Int. J. Syst. Evol. Microbiol.">
        <title>The Global Catalogue of Microorganisms (GCM) 10K type strain sequencing project: providing services to taxonomists for standard genome sequencing and annotation.</title>
        <authorList>
            <consortium name="The Broad Institute Genomics Platform"/>
            <consortium name="The Broad Institute Genome Sequencing Center for Infectious Disease"/>
            <person name="Wu L."/>
            <person name="Ma J."/>
        </authorList>
    </citation>
    <scope>NUCLEOTIDE SEQUENCE [LARGE SCALE GENOMIC DNA]</scope>
    <source>
        <strain evidence="7">JCM 30774</strain>
    </source>
</reference>
<sequence length="260" mass="29827">MSILKKRQALSLALFLCLPALGQAMCLAQGDIFPGTVSRVVDGDTVHLKDGRKIRLIGVNTPELDHQHGKHEAFAVAAKERLMALIPDNVVYWQAAQEDEDHYGRKLYYLFTKDRASISSQLLSDGLGYRIAIPPNLKYQDCFDQAEQEARVAQRGVWQHPPSWQPQAGFTVARPIITSVTHNRGGWWLETEWDLVINLPPSAEHLWTEKEVFFLQGEAVEVRGWQYQRKNRKSDRFKSNVLTVKHPLDLRRIDPSQRRH</sequence>
<protein>
    <submittedName>
        <fullName evidence="6">Thermonuclease family protein</fullName>
    </submittedName>
</protein>
<evidence type="ECO:0000313" key="7">
    <source>
        <dbReference type="Proteomes" id="UP001597059"/>
    </source>
</evidence>
<feature type="domain" description="TNase-like" evidence="5">
    <location>
        <begin position="31"/>
        <end position="160"/>
    </location>
</feature>
<dbReference type="SUPFAM" id="SSF50199">
    <property type="entry name" value="Staphylococcal nuclease"/>
    <property type="match status" value="1"/>
</dbReference>
<dbReference type="PANTHER" id="PTHR12302:SF3">
    <property type="entry name" value="SERINE_THREONINE-PROTEIN KINASE 31"/>
    <property type="match status" value="1"/>
</dbReference>
<name>A0ABW4AZP8_9GAMM</name>
<dbReference type="Pfam" id="PF00565">
    <property type="entry name" value="SNase"/>
    <property type="match status" value="1"/>
</dbReference>
<feature type="signal peptide" evidence="4">
    <location>
        <begin position="1"/>
        <end position="24"/>
    </location>
</feature>
<evidence type="ECO:0000256" key="3">
    <source>
        <dbReference type="ARBA" id="ARBA00022801"/>
    </source>
</evidence>
<evidence type="ECO:0000256" key="4">
    <source>
        <dbReference type="SAM" id="SignalP"/>
    </source>
</evidence>
<dbReference type="InterPro" id="IPR016071">
    <property type="entry name" value="Staphylococal_nuclease_OB-fold"/>
</dbReference>
<dbReference type="InterPro" id="IPR035437">
    <property type="entry name" value="SNase_OB-fold_sf"/>
</dbReference>
<evidence type="ECO:0000256" key="1">
    <source>
        <dbReference type="ARBA" id="ARBA00022722"/>
    </source>
</evidence>
<proteinExistence type="predicted"/>
<evidence type="ECO:0000259" key="5">
    <source>
        <dbReference type="PROSITE" id="PS50830"/>
    </source>
</evidence>
<keyword evidence="1" id="KW-0540">Nuclease</keyword>
<gene>
    <name evidence="6" type="ORF">ACFQ45_08760</name>
</gene>
<keyword evidence="3" id="KW-0378">Hydrolase</keyword>
<dbReference type="EMBL" id="JBHTMN010000009">
    <property type="protein sequence ID" value="MFD1383454.1"/>
    <property type="molecule type" value="Genomic_DNA"/>
</dbReference>
<dbReference type="SMART" id="SM00318">
    <property type="entry name" value="SNc"/>
    <property type="match status" value="1"/>
</dbReference>
<organism evidence="6 7">
    <name type="scientific">Rhodanobacter aciditrophus</name>
    <dbReference type="NCBI Taxonomy" id="1623218"/>
    <lineage>
        <taxon>Bacteria</taxon>
        <taxon>Pseudomonadati</taxon>
        <taxon>Pseudomonadota</taxon>
        <taxon>Gammaproteobacteria</taxon>
        <taxon>Lysobacterales</taxon>
        <taxon>Rhodanobacteraceae</taxon>
        <taxon>Rhodanobacter</taxon>
    </lineage>
</organism>
<comment type="caution">
    <text evidence="6">The sequence shown here is derived from an EMBL/GenBank/DDBJ whole genome shotgun (WGS) entry which is preliminary data.</text>
</comment>
<dbReference type="PROSITE" id="PS50830">
    <property type="entry name" value="TNASE_3"/>
    <property type="match status" value="1"/>
</dbReference>
<feature type="chain" id="PRO_5046243688" evidence="4">
    <location>
        <begin position="25"/>
        <end position="260"/>
    </location>
</feature>
<dbReference type="RefSeq" id="WP_377366739.1">
    <property type="nucleotide sequence ID" value="NZ_JBHTMN010000009.1"/>
</dbReference>
<keyword evidence="7" id="KW-1185">Reference proteome</keyword>
<keyword evidence="2" id="KW-0255">Endonuclease</keyword>